<dbReference type="RefSeq" id="XP_030932076.1">
    <property type="nucleotide sequence ID" value="XM_031076216.1"/>
</dbReference>
<dbReference type="EnsemblPlants" id="QL08p057863:mrna">
    <property type="protein sequence ID" value="QL08p057863:mrna"/>
    <property type="gene ID" value="QL08p057863"/>
</dbReference>
<reference evidence="4" key="2">
    <citation type="submission" date="2021-01" db="UniProtKB">
        <authorList>
            <consortium name="EnsemblPlants"/>
        </authorList>
    </citation>
    <scope>IDENTIFICATION</scope>
</reference>
<evidence type="ECO:0000259" key="3">
    <source>
        <dbReference type="Pfam" id="PF14383"/>
    </source>
</evidence>
<protein>
    <recommendedName>
        <fullName evidence="6">DUF4378 domain-containing protein</fullName>
    </recommendedName>
</protein>
<dbReference type="Gramene" id="QL08p057863:mrna">
    <property type="protein sequence ID" value="QL08p057863:mrna"/>
    <property type="gene ID" value="QL08p057863"/>
</dbReference>
<feature type="region of interest" description="Disordered" evidence="1">
    <location>
        <begin position="263"/>
        <end position="283"/>
    </location>
</feature>
<feature type="region of interest" description="Disordered" evidence="1">
    <location>
        <begin position="381"/>
        <end position="442"/>
    </location>
</feature>
<dbReference type="OrthoDB" id="1584003at2759"/>
<reference evidence="4 5" key="1">
    <citation type="journal article" date="2016" name="G3 (Bethesda)">
        <title>First Draft Assembly and Annotation of the Genome of a California Endemic Oak Quercus lobata Nee (Fagaceae).</title>
        <authorList>
            <person name="Sork V.L."/>
            <person name="Fitz-Gibbon S.T."/>
            <person name="Puiu D."/>
            <person name="Crepeau M."/>
            <person name="Gugger P.F."/>
            <person name="Sherman R."/>
            <person name="Stevens K."/>
            <person name="Langley C.H."/>
            <person name="Pellegrini M."/>
            <person name="Salzberg S.L."/>
        </authorList>
    </citation>
    <scope>NUCLEOTIDE SEQUENCE [LARGE SCALE GENOMIC DNA]</scope>
    <source>
        <strain evidence="4 5">cv. SW786</strain>
    </source>
</reference>
<dbReference type="InParanoid" id="A0A7N2ME45"/>
<dbReference type="Pfam" id="PF14383">
    <property type="entry name" value="VARLMGL"/>
    <property type="match status" value="1"/>
</dbReference>
<evidence type="ECO:0000256" key="1">
    <source>
        <dbReference type="SAM" id="MobiDB-lite"/>
    </source>
</evidence>
<dbReference type="InterPro" id="IPR032795">
    <property type="entry name" value="DUF3741-assoc"/>
</dbReference>
<keyword evidence="5" id="KW-1185">Reference proteome</keyword>
<dbReference type="AlphaFoldDB" id="A0A7N2ME45"/>
<dbReference type="InterPro" id="IPR025486">
    <property type="entry name" value="DUF4378"/>
</dbReference>
<evidence type="ECO:0000313" key="4">
    <source>
        <dbReference type="EnsemblPlants" id="QL08p057863:mrna"/>
    </source>
</evidence>
<feature type="region of interest" description="Disordered" evidence="1">
    <location>
        <begin position="123"/>
        <end position="143"/>
    </location>
</feature>
<dbReference type="GeneID" id="115957876"/>
<feature type="compositionally biased region" description="Low complexity" evidence="1">
    <location>
        <begin position="428"/>
        <end position="440"/>
    </location>
</feature>
<evidence type="ECO:0000313" key="5">
    <source>
        <dbReference type="Proteomes" id="UP000594261"/>
    </source>
</evidence>
<dbReference type="EMBL" id="LRBV02000008">
    <property type="status" value="NOT_ANNOTATED_CDS"/>
    <property type="molecule type" value="Genomic_DNA"/>
</dbReference>
<dbReference type="Proteomes" id="UP000594261">
    <property type="component" value="Chromosome 8"/>
</dbReference>
<accession>A0A7N2ME45</accession>
<dbReference type="Pfam" id="PF14309">
    <property type="entry name" value="DUF4378"/>
    <property type="match status" value="1"/>
</dbReference>
<dbReference type="OMA" id="QPCMGVP"/>
<sequence>MESKERMPSVIARLMGLDELPPQQPVQKQQRVLSEYYLQRVASIGVRKKHSYHERASFRISSEEQKELGYNFRVVETLNRCKQHNQLVEDGKISSSSSEEQMAFIRQNFSDAKCISVDKSSHSVLPHSQSEHHTVSKSSHTSYGSNIDKCGKFGRTTVQGNVKLQQKPKNGLVRNLHGELGLDNICKYSRSQLESNGEACHPPTAIVILKPNHGNPENSQCFASPSSYEGSLLGDGELKDSPFLVNGKLDVEVRERKNLANDMEPTRRRPRVSREISEEVTRQTRHGTIGISTKVSRSGLRIDGTVAKESELKMPSNFSHWKNQYKSSFSPSRGSYVTREATRKISEQWKMNKKFQKDGLAGRVSTLGELLAMPDHETGARNVDYKPVKHGLSNQTGANDGHVNSGGPLGISSRDGLKDGSIRNLPKSRSLSASSSAMESPRIRTRYEGLQSEWNLSLEGSVCWAQHKSRKQNLNQKNGLKCGNLFSYEKSHSFSCLDLENNHTVDEVKIKLQKDLSDKNFLGPQSSTTSFSYSDLENNHIVQDKWLVEGELKNNVDNINMCEQNVSLPKPSVCSFASVSMVTDVVADAKIKAVGRPSGNSKEELIEPTTFILETNSDSSSLASDTSIQQETYAGFHEEGSVFSQCSGTEPESILSLGEANHPSPVSVLEAPYKEELSSGSECLGSVSTDISDISETLSEAARMIVSSDEDSDEGSVDDLKENEDLMSLFGVEESRDFSYLVDVLTEAGFHGELLDMDFGAWHSSECPISLSVFETLEKRFGEQSSWKRSERRLLFDRINSGLLEILQPCMGVPSWAKPVSKIFKPKMSQDMIEEELWMLLVSQEKEVSKDSAMNMLGKELGSIDLGDDINFLGREIERLLLEELVAEVFSTVIS</sequence>
<organism evidence="4 5">
    <name type="scientific">Quercus lobata</name>
    <name type="common">Valley oak</name>
    <dbReference type="NCBI Taxonomy" id="97700"/>
    <lineage>
        <taxon>Eukaryota</taxon>
        <taxon>Viridiplantae</taxon>
        <taxon>Streptophyta</taxon>
        <taxon>Embryophyta</taxon>
        <taxon>Tracheophyta</taxon>
        <taxon>Spermatophyta</taxon>
        <taxon>Magnoliopsida</taxon>
        <taxon>eudicotyledons</taxon>
        <taxon>Gunneridae</taxon>
        <taxon>Pentapetalae</taxon>
        <taxon>rosids</taxon>
        <taxon>fabids</taxon>
        <taxon>Fagales</taxon>
        <taxon>Fagaceae</taxon>
        <taxon>Quercus</taxon>
    </lineage>
</organism>
<name>A0A7N2ME45_QUELO</name>
<proteinExistence type="predicted"/>
<dbReference type="KEGG" id="qlo:115957876"/>
<feature type="compositionally biased region" description="Basic and acidic residues" evidence="1">
    <location>
        <begin position="263"/>
        <end position="282"/>
    </location>
</feature>
<gene>
    <name evidence="4" type="primary">LOC115957876</name>
</gene>
<evidence type="ECO:0008006" key="6">
    <source>
        <dbReference type="Google" id="ProtNLM"/>
    </source>
</evidence>
<dbReference type="PANTHER" id="PTHR46836">
    <property type="entry name" value="AFADIN"/>
    <property type="match status" value="1"/>
</dbReference>
<feature type="domain" description="DUF3741" evidence="3">
    <location>
        <begin position="5"/>
        <end position="24"/>
    </location>
</feature>
<feature type="domain" description="DUF4378" evidence="2">
    <location>
        <begin position="737"/>
        <end position="888"/>
    </location>
</feature>
<dbReference type="PANTHER" id="PTHR46836:SF7">
    <property type="entry name" value="PHOSPHATIDYLINOSITOL N-ACETYGLUCOSAMINLYTRANSFERASE SUBUNIT P-LIKE PROTEIN"/>
    <property type="match status" value="1"/>
</dbReference>
<evidence type="ECO:0000259" key="2">
    <source>
        <dbReference type="Pfam" id="PF14309"/>
    </source>
</evidence>